<dbReference type="InterPro" id="IPR003441">
    <property type="entry name" value="NAC-dom"/>
</dbReference>
<evidence type="ECO:0000313" key="7">
    <source>
        <dbReference type="EMBL" id="GFP83695.1"/>
    </source>
</evidence>
<accession>A0A830BIJ8</accession>
<dbReference type="OrthoDB" id="1739958at2759"/>
<evidence type="ECO:0000256" key="3">
    <source>
        <dbReference type="ARBA" id="ARBA00023163"/>
    </source>
</evidence>
<evidence type="ECO:0000256" key="2">
    <source>
        <dbReference type="ARBA" id="ARBA00023125"/>
    </source>
</evidence>
<dbReference type="PANTHER" id="PTHR31744:SF221">
    <property type="entry name" value="NAC DOMAIN-CONTAINING PROTEIN 43-LIKE"/>
    <property type="match status" value="1"/>
</dbReference>
<keyword evidence="3" id="KW-0804">Transcription</keyword>
<sequence>MAGFWKATRRDKEVYDRSQLIGMRNTLVFYKGRAPNGEKTDWIMHEYRLESEENGPPQACFFIYIFYSSSKYLNLYNFILFFLPSSIGFLRKISPNRDSGPK</sequence>
<dbReference type="Pfam" id="PF02365">
    <property type="entry name" value="NAM"/>
    <property type="match status" value="1"/>
</dbReference>
<keyword evidence="5" id="KW-0472">Membrane</keyword>
<keyword evidence="4" id="KW-0539">Nucleus</keyword>
<feature type="domain" description="NAC" evidence="6">
    <location>
        <begin position="1"/>
        <end position="68"/>
    </location>
</feature>
<protein>
    <submittedName>
        <fullName evidence="7">NAC domain-containing protein 7</fullName>
    </submittedName>
</protein>
<evidence type="ECO:0000256" key="5">
    <source>
        <dbReference type="SAM" id="Phobius"/>
    </source>
</evidence>
<feature type="transmembrane region" description="Helical" evidence="5">
    <location>
        <begin position="72"/>
        <end position="90"/>
    </location>
</feature>
<keyword evidence="1" id="KW-0805">Transcription regulation</keyword>
<dbReference type="PROSITE" id="PS51005">
    <property type="entry name" value="NAC"/>
    <property type="match status" value="1"/>
</dbReference>
<dbReference type="SUPFAM" id="SSF101941">
    <property type="entry name" value="NAC domain"/>
    <property type="match status" value="1"/>
</dbReference>
<dbReference type="GO" id="GO:0006355">
    <property type="term" value="P:regulation of DNA-templated transcription"/>
    <property type="evidence" value="ECO:0007669"/>
    <property type="project" value="InterPro"/>
</dbReference>
<comment type="caution">
    <text evidence="7">The sequence shown here is derived from an EMBL/GenBank/DDBJ whole genome shotgun (WGS) entry which is preliminary data.</text>
</comment>
<evidence type="ECO:0000256" key="1">
    <source>
        <dbReference type="ARBA" id="ARBA00023015"/>
    </source>
</evidence>
<reference evidence="7" key="1">
    <citation type="submission" date="2020-07" db="EMBL/GenBank/DDBJ databases">
        <title>Ethylene signaling mediates host invasion by parasitic plants.</title>
        <authorList>
            <person name="Yoshida S."/>
        </authorList>
    </citation>
    <scope>NUCLEOTIDE SEQUENCE</scope>
    <source>
        <strain evidence="7">Okayama</strain>
    </source>
</reference>
<keyword evidence="5" id="KW-0812">Transmembrane</keyword>
<dbReference type="EMBL" id="BMAC01000068">
    <property type="protein sequence ID" value="GFP83695.1"/>
    <property type="molecule type" value="Genomic_DNA"/>
</dbReference>
<organism evidence="7 8">
    <name type="scientific">Phtheirospermum japonicum</name>
    <dbReference type="NCBI Taxonomy" id="374723"/>
    <lineage>
        <taxon>Eukaryota</taxon>
        <taxon>Viridiplantae</taxon>
        <taxon>Streptophyta</taxon>
        <taxon>Embryophyta</taxon>
        <taxon>Tracheophyta</taxon>
        <taxon>Spermatophyta</taxon>
        <taxon>Magnoliopsida</taxon>
        <taxon>eudicotyledons</taxon>
        <taxon>Gunneridae</taxon>
        <taxon>Pentapetalae</taxon>
        <taxon>asterids</taxon>
        <taxon>lamiids</taxon>
        <taxon>Lamiales</taxon>
        <taxon>Orobanchaceae</taxon>
        <taxon>Orobanchaceae incertae sedis</taxon>
        <taxon>Phtheirospermum</taxon>
    </lineage>
</organism>
<keyword evidence="5" id="KW-1133">Transmembrane helix</keyword>
<dbReference type="PANTHER" id="PTHR31744">
    <property type="entry name" value="PROTEIN CUP-SHAPED COTYLEDON 2-RELATED"/>
    <property type="match status" value="1"/>
</dbReference>
<evidence type="ECO:0000313" key="8">
    <source>
        <dbReference type="Proteomes" id="UP000653305"/>
    </source>
</evidence>
<keyword evidence="8" id="KW-1185">Reference proteome</keyword>
<evidence type="ECO:0000259" key="6">
    <source>
        <dbReference type="PROSITE" id="PS51005"/>
    </source>
</evidence>
<dbReference type="AlphaFoldDB" id="A0A830BIJ8"/>
<dbReference type="Gene3D" id="2.170.150.80">
    <property type="entry name" value="NAC domain"/>
    <property type="match status" value="1"/>
</dbReference>
<evidence type="ECO:0000256" key="4">
    <source>
        <dbReference type="ARBA" id="ARBA00023242"/>
    </source>
</evidence>
<name>A0A830BIJ8_9LAMI</name>
<proteinExistence type="predicted"/>
<keyword evidence="2" id="KW-0238">DNA-binding</keyword>
<dbReference type="GO" id="GO:0003677">
    <property type="term" value="F:DNA binding"/>
    <property type="evidence" value="ECO:0007669"/>
    <property type="project" value="UniProtKB-KW"/>
</dbReference>
<gene>
    <name evidence="7" type="ORF">PHJA_000513000</name>
</gene>
<dbReference type="InterPro" id="IPR036093">
    <property type="entry name" value="NAC_dom_sf"/>
</dbReference>
<dbReference type="Proteomes" id="UP000653305">
    <property type="component" value="Unassembled WGS sequence"/>
</dbReference>